<evidence type="ECO:0000313" key="1">
    <source>
        <dbReference type="EMBL" id="ERN01657.1"/>
    </source>
</evidence>
<evidence type="ECO:0000313" key="2">
    <source>
        <dbReference type="Proteomes" id="UP000017836"/>
    </source>
</evidence>
<name>W1NVL4_AMBTC</name>
<dbReference type="Gramene" id="ERN01657">
    <property type="protein sequence ID" value="ERN01657"/>
    <property type="gene ID" value="AMTR_s00090p00119800"/>
</dbReference>
<dbReference type="Proteomes" id="UP000017836">
    <property type="component" value="Unassembled WGS sequence"/>
</dbReference>
<protein>
    <recommendedName>
        <fullName evidence="3">Metallo-beta-lactamase domain-containing protein</fullName>
    </recommendedName>
</protein>
<sequence>MFSPSPFSCSYLPFPAIHHEPAKTELFFGQKFGRDSSDSGQNGTGPSSLAMRRSGFLSTVNSVIEEEECRKARAEVNRKGEEVENVLIKGVSVGGHETCAVVPSMNVAFDIGRCPAKAVHQDFLFITHAHLDHIVSLLIVLL</sequence>
<reference evidence="2" key="1">
    <citation type="journal article" date="2013" name="Science">
        <title>The Amborella genome and the evolution of flowering plants.</title>
        <authorList>
            <consortium name="Amborella Genome Project"/>
        </authorList>
    </citation>
    <scope>NUCLEOTIDE SEQUENCE [LARGE SCALE GENOMIC DNA]</scope>
</reference>
<dbReference type="STRING" id="13333.W1NVL4"/>
<organism evidence="1 2">
    <name type="scientific">Amborella trichopoda</name>
    <dbReference type="NCBI Taxonomy" id="13333"/>
    <lineage>
        <taxon>Eukaryota</taxon>
        <taxon>Viridiplantae</taxon>
        <taxon>Streptophyta</taxon>
        <taxon>Embryophyta</taxon>
        <taxon>Tracheophyta</taxon>
        <taxon>Spermatophyta</taxon>
        <taxon>Magnoliopsida</taxon>
        <taxon>Amborellales</taxon>
        <taxon>Amborellaceae</taxon>
        <taxon>Amborella</taxon>
    </lineage>
</organism>
<dbReference type="EMBL" id="KI394757">
    <property type="protein sequence ID" value="ERN01657.1"/>
    <property type="molecule type" value="Genomic_DNA"/>
</dbReference>
<keyword evidence="2" id="KW-1185">Reference proteome</keyword>
<dbReference type="HOGENOM" id="CLU_1818422_0_0_1"/>
<dbReference type="AlphaFoldDB" id="W1NVL4"/>
<gene>
    <name evidence="1" type="ORF">AMTR_s00090p00119800</name>
</gene>
<dbReference type="eggNOG" id="ENOG502QTNW">
    <property type="taxonomic scope" value="Eukaryota"/>
</dbReference>
<accession>W1NVL4</accession>
<proteinExistence type="predicted"/>
<dbReference type="PANTHER" id="PTHR46504:SF1">
    <property type="entry name" value="TRNASE Z TRZ2, CHLOROPLASTIC"/>
    <property type="match status" value="1"/>
</dbReference>
<dbReference type="PANTHER" id="PTHR46504">
    <property type="entry name" value="TRNASE Z TRZ1"/>
    <property type="match status" value="1"/>
</dbReference>
<evidence type="ECO:0008006" key="3">
    <source>
        <dbReference type="Google" id="ProtNLM"/>
    </source>
</evidence>